<feature type="chain" id="PRO_5023934868" evidence="1">
    <location>
        <begin position="21"/>
        <end position="568"/>
    </location>
</feature>
<dbReference type="RefSeq" id="WP_193004130.1">
    <property type="nucleotide sequence ID" value="NZ_CP040449.1"/>
</dbReference>
<evidence type="ECO:0000313" key="2">
    <source>
        <dbReference type="EMBL" id="QFI54699.1"/>
    </source>
</evidence>
<sequence length="568" mass="60699">MNKQFTLLALLIGASLQAQAAQDPFFTITEDSAGSASKGYEGPWAIGISKQGDALLTLHTDNDAGSYFSRAPFANFLVDRFNFEPGCLLASSVCNSYWDDQVHRTYQWRIDNLNGGSQRENTGAFSGDENDGIVTALGDTSDDYVGYKMATAPYKSDGYYHVRTAFASVAGNQVDLNAKFTLTNDSGSAVNSLSLPNSMTKLDDRYIVAGTVAVTAGSDSSFKNCYGGNSDKSGHFTYCPGFDTQAAFWVLDSSGDNPQLTVAPSYYRADNSVLETAAATGLAEYNGKLYGVGYSSTGEAGSSTLSGRNVAVYWDLTLSGNTLSFGSLSKVPLALGEPGRGDKKMRHSWAIGVNSAGYVVGNQLYTTNKNRNRPTEMFVYKIGQSGNAVIPFENAPAEGANSQAAAINDHSMVVGWRDARNYTSPVVSGTNRLQEAFLYNAASGSAWYLNDLICGKSDSGSKNCAVQSSGKYYHITYANGISADGSIAATAYRYDNETDLNKKQNGVVVSIKMSPAVADFTSIDSKYVVSNPPVVQTAAEESESGGGGGSLFWLTLLAAPFAWWHRRH</sequence>
<organism evidence="2 3">
    <name type="scientific">Aeromonas simiae</name>
    <dbReference type="NCBI Taxonomy" id="218936"/>
    <lineage>
        <taxon>Bacteria</taxon>
        <taxon>Pseudomonadati</taxon>
        <taxon>Pseudomonadota</taxon>
        <taxon>Gammaproteobacteria</taxon>
        <taxon>Aeromonadales</taxon>
        <taxon>Aeromonadaceae</taxon>
        <taxon>Aeromonas</taxon>
    </lineage>
</organism>
<dbReference type="InterPro" id="IPR022562">
    <property type="entry name" value="DUF3466"/>
</dbReference>
<dbReference type="KEGG" id="asim:FE240_08345"/>
<proteinExistence type="predicted"/>
<protein>
    <submittedName>
        <fullName evidence="2">DUF3466 family protein</fullName>
    </submittedName>
</protein>
<dbReference type="InterPro" id="IPR020008">
    <property type="entry name" value="GlyGly_CTERM"/>
</dbReference>
<dbReference type="AlphaFoldDB" id="A0A5J6WU95"/>
<gene>
    <name evidence="2" type="ORF">FE240_08345</name>
</gene>
<name>A0A5J6WU95_9GAMM</name>
<accession>A0A5J6WU95</accession>
<dbReference type="Pfam" id="PF11949">
    <property type="entry name" value="DUF3466"/>
    <property type="match status" value="1"/>
</dbReference>
<keyword evidence="1" id="KW-0732">Signal</keyword>
<evidence type="ECO:0000256" key="1">
    <source>
        <dbReference type="SAM" id="SignalP"/>
    </source>
</evidence>
<reference evidence="2 3" key="1">
    <citation type="submission" date="2019-05" db="EMBL/GenBank/DDBJ databases">
        <title>OXA-830, a novel chromosomally encoded expanded-spectrum class D beta-lactamase in Aeromonas simiae.</title>
        <authorList>
            <person name="Zhou W."/>
            <person name="Chen Q."/>
        </authorList>
    </citation>
    <scope>NUCLEOTIDE SEQUENCE [LARGE SCALE GENOMIC DNA]</scope>
    <source>
        <strain evidence="2 3">A6</strain>
    </source>
</reference>
<dbReference type="NCBIfam" id="TIGR03501">
    <property type="entry name" value="GlyGly_CTERM"/>
    <property type="match status" value="1"/>
</dbReference>
<evidence type="ECO:0000313" key="3">
    <source>
        <dbReference type="Proteomes" id="UP000594034"/>
    </source>
</evidence>
<dbReference type="Proteomes" id="UP000594034">
    <property type="component" value="Chromosome"/>
</dbReference>
<keyword evidence="3" id="KW-1185">Reference proteome</keyword>
<feature type="signal peptide" evidence="1">
    <location>
        <begin position="1"/>
        <end position="20"/>
    </location>
</feature>
<dbReference type="EMBL" id="CP040449">
    <property type="protein sequence ID" value="QFI54699.1"/>
    <property type="molecule type" value="Genomic_DNA"/>
</dbReference>